<dbReference type="Gene3D" id="3.30.450.20">
    <property type="entry name" value="PAS domain"/>
    <property type="match status" value="2"/>
</dbReference>
<dbReference type="PROSITE" id="PS50112">
    <property type="entry name" value="PAS"/>
    <property type="match status" value="2"/>
</dbReference>
<evidence type="ECO:0000259" key="8">
    <source>
        <dbReference type="PROSITE" id="PS50109"/>
    </source>
</evidence>
<dbReference type="SUPFAM" id="SSF55785">
    <property type="entry name" value="PYP-like sensor domain (PAS domain)"/>
    <property type="match status" value="2"/>
</dbReference>
<dbReference type="InterPro" id="IPR036097">
    <property type="entry name" value="HisK_dim/P_sf"/>
</dbReference>
<gene>
    <name evidence="10" type="ORF">GCM10010151_43110</name>
</gene>
<dbReference type="InterPro" id="IPR036890">
    <property type="entry name" value="HATPase_C_sf"/>
</dbReference>
<comment type="catalytic activity">
    <reaction evidence="1">
        <text>ATP + protein L-histidine = ADP + protein N-phospho-L-histidine.</text>
        <dbReference type="EC" id="2.7.13.3"/>
    </reaction>
</comment>
<keyword evidence="4" id="KW-0597">Phosphoprotein</keyword>
<dbReference type="Gene3D" id="1.10.287.130">
    <property type="match status" value="1"/>
</dbReference>
<keyword evidence="10" id="KW-0547">Nucleotide-binding</keyword>
<dbReference type="SMART" id="SM00091">
    <property type="entry name" value="PAS"/>
    <property type="match status" value="2"/>
</dbReference>
<dbReference type="PANTHER" id="PTHR43047:SF72">
    <property type="entry name" value="OSMOSENSING HISTIDINE PROTEIN KINASE SLN1"/>
    <property type="match status" value="1"/>
</dbReference>
<evidence type="ECO:0000256" key="1">
    <source>
        <dbReference type="ARBA" id="ARBA00000085"/>
    </source>
</evidence>
<dbReference type="CDD" id="cd00130">
    <property type="entry name" value="PAS"/>
    <property type="match status" value="2"/>
</dbReference>
<dbReference type="SMART" id="SM00387">
    <property type="entry name" value="HATPase_c"/>
    <property type="match status" value="1"/>
</dbReference>
<keyword evidence="11" id="KW-1185">Reference proteome</keyword>
<dbReference type="GO" id="GO:0005524">
    <property type="term" value="F:ATP binding"/>
    <property type="evidence" value="ECO:0007669"/>
    <property type="project" value="UniProtKB-KW"/>
</dbReference>
<dbReference type="EC" id="2.7.13.3" evidence="3"/>
<dbReference type="SMART" id="SM00388">
    <property type="entry name" value="HisKA"/>
    <property type="match status" value="1"/>
</dbReference>
<dbReference type="InterPro" id="IPR003594">
    <property type="entry name" value="HATPase_dom"/>
</dbReference>
<dbReference type="NCBIfam" id="TIGR00229">
    <property type="entry name" value="sensory_box"/>
    <property type="match status" value="2"/>
</dbReference>
<dbReference type="InterPro" id="IPR000014">
    <property type="entry name" value="PAS"/>
</dbReference>
<name>A0ABN0WWP4_9ACTN</name>
<dbReference type="InterPro" id="IPR005467">
    <property type="entry name" value="His_kinase_dom"/>
</dbReference>
<dbReference type="Proteomes" id="UP001501822">
    <property type="component" value="Unassembled WGS sequence"/>
</dbReference>
<dbReference type="EMBL" id="BAAABM010000037">
    <property type="protein sequence ID" value="GAA0348756.1"/>
    <property type="molecule type" value="Genomic_DNA"/>
</dbReference>
<evidence type="ECO:0000313" key="10">
    <source>
        <dbReference type="EMBL" id="GAA0348756.1"/>
    </source>
</evidence>
<organism evidence="10 11">
    <name type="scientific">Actinoallomurus spadix</name>
    <dbReference type="NCBI Taxonomy" id="79912"/>
    <lineage>
        <taxon>Bacteria</taxon>
        <taxon>Bacillati</taxon>
        <taxon>Actinomycetota</taxon>
        <taxon>Actinomycetes</taxon>
        <taxon>Streptosporangiales</taxon>
        <taxon>Thermomonosporaceae</taxon>
        <taxon>Actinoallomurus</taxon>
    </lineage>
</organism>
<feature type="domain" description="PAS" evidence="9">
    <location>
        <begin position="296"/>
        <end position="374"/>
    </location>
</feature>
<dbReference type="InterPro" id="IPR029016">
    <property type="entry name" value="GAF-like_dom_sf"/>
</dbReference>
<evidence type="ECO:0000259" key="9">
    <source>
        <dbReference type="PROSITE" id="PS50112"/>
    </source>
</evidence>
<dbReference type="Gene3D" id="3.30.450.40">
    <property type="match status" value="1"/>
</dbReference>
<dbReference type="Pfam" id="PF02518">
    <property type="entry name" value="HATPase_c"/>
    <property type="match status" value="1"/>
</dbReference>
<feature type="domain" description="Histidine kinase" evidence="8">
    <location>
        <begin position="400"/>
        <end position="618"/>
    </location>
</feature>
<reference evidence="10 11" key="1">
    <citation type="journal article" date="2019" name="Int. J. Syst. Evol. Microbiol.">
        <title>The Global Catalogue of Microorganisms (GCM) 10K type strain sequencing project: providing services to taxonomists for standard genome sequencing and annotation.</title>
        <authorList>
            <consortium name="The Broad Institute Genomics Platform"/>
            <consortium name="The Broad Institute Genome Sequencing Center for Infectious Disease"/>
            <person name="Wu L."/>
            <person name="Ma J."/>
        </authorList>
    </citation>
    <scope>NUCLEOTIDE SEQUENCE [LARGE SCALE GENOMIC DNA]</scope>
    <source>
        <strain evidence="10 11">JCM 3146</strain>
    </source>
</reference>
<dbReference type="CDD" id="cd00082">
    <property type="entry name" value="HisKA"/>
    <property type="match status" value="1"/>
</dbReference>
<evidence type="ECO:0000256" key="7">
    <source>
        <dbReference type="ARBA" id="ARBA00023012"/>
    </source>
</evidence>
<keyword evidence="6" id="KW-0418">Kinase</keyword>
<evidence type="ECO:0000256" key="4">
    <source>
        <dbReference type="ARBA" id="ARBA00022553"/>
    </source>
</evidence>
<proteinExistence type="predicted"/>
<dbReference type="PRINTS" id="PR00344">
    <property type="entry name" value="BCTRLSENSOR"/>
</dbReference>
<comment type="subcellular location">
    <subcellularLocation>
        <location evidence="2">Cell membrane</location>
    </subcellularLocation>
</comment>
<dbReference type="Pfam" id="PF00512">
    <property type="entry name" value="HisKA"/>
    <property type="match status" value="1"/>
</dbReference>
<dbReference type="InterPro" id="IPR003661">
    <property type="entry name" value="HisK_dim/P_dom"/>
</dbReference>
<dbReference type="RefSeq" id="WP_252801741.1">
    <property type="nucleotide sequence ID" value="NZ_BAAABM010000037.1"/>
</dbReference>
<dbReference type="Pfam" id="PF00989">
    <property type="entry name" value="PAS"/>
    <property type="match status" value="2"/>
</dbReference>
<dbReference type="SUPFAM" id="SSF47384">
    <property type="entry name" value="Homodimeric domain of signal transducing histidine kinase"/>
    <property type="match status" value="1"/>
</dbReference>
<sequence length="621" mass="67366">MGGVGASDAMMRAAVASSADAMIAVDADLTVRLWNPAAERVFGWAADDVLGRPLRTIPEEHTAEHRAVLERVREGGHISFVTRRLHRDGRLLDIRAVVSAMRGEDGGFLGWVGLYRPVREDEAVQHQTAERIRLVRRLNDVVADLNTEPALSSVLDRVTSGLIELTGADAAGFVVIEHQTNTLKLVSMTGLPRNLRDSTADLRSSLVGELLRAGRTVMLATSEARGLGDLIWSELDGLHTIAVGISNVHGSPYGALYALFSSRRAGHIELELLELFAGHAGVVIGNALHYDEAVRQRRHERAVIEASADGIAVLDRDGVVKRWNLAAERITGLAPEDVIGRPLPFPLPDPDGEQTIRLESGTWLGVLHTEIEGHDEVVVDFRDITEAKSLEAEKDLFLSMTSHELRTPITVVRGFAKTLVDRWEKLEEADRRRAVATIADRADALGRLVDNLLYSRAVPNGLTVTSEPFDLAGLLRGAAYGLRGVSERHMVELDVAGDLPAALGDPMATDIIVGQLLENAVKYSPDGGVITVRAGVEGGVITVTVEDAGIGIMANDRERVFERFVQGEAGDRRRFGGLGLGLYIVRRLARAQQGEVSAHPRADGLRGTSMRFTLPHCVDTT</sequence>
<protein>
    <recommendedName>
        <fullName evidence="3">histidine kinase</fullName>
        <ecNumber evidence="3">2.7.13.3</ecNumber>
    </recommendedName>
</protein>
<dbReference type="Pfam" id="PF13185">
    <property type="entry name" value="GAF_2"/>
    <property type="match status" value="1"/>
</dbReference>
<dbReference type="PROSITE" id="PS50109">
    <property type="entry name" value="HIS_KIN"/>
    <property type="match status" value="1"/>
</dbReference>
<dbReference type="InterPro" id="IPR004358">
    <property type="entry name" value="Sig_transdc_His_kin-like_C"/>
</dbReference>
<evidence type="ECO:0000256" key="3">
    <source>
        <dbReference type="ARBA" id="ARBA00012438"/>
    </source>
</evidence>
<evidence type="ECO:0000313" key="11">
    <source>
        <dbReference type="Proteomes" id="UP001501822"/>
    </source>
</evidence>
<evidence type="ECO:0000256" key="5">
    <source>
        <dbReference type="ARBA" id="ARBA00022679"/>
    </source>
</evidence>
<dbReference type="InterPro" id="IPR013767">
    <property type="entry name" value="PAS_fold"/>
</dbReference>
<dbReference type="SUPFAM" id="SSF55781">
    <property type="entry name" value="GAF domain-like"/>
    <property type="match status" value="1"/>
</dbReference>
<keyword evidence="10" id="KW-0067">ATP-binding</keyword>
<comment type="caution">
    <text evidence="10">The sequence shown here is derived from an EMBL/GenBank/DDBJ whole genome shotgun (WGS) entry which is preliminary data.</text>
</comment>
<keyword evidence="7" id="KW-0902">Two-component regulatory system</keyword>
<dbReference type="PANTHER" id="PTHR43047">
    <property type="entry name" value="TWO-COMPONENT HISTIDINE PROTEIN KINASE"/>
    <property type="match status" value="1"/>
</dbReference>
<dbReference type="CDD" id="cd00075">
    <property type="entry name" value="HATPase"/>
    <property type="match status" value="1"/>
</dbReference>
<dbReference type="InterPro" id="IPR003018">
    <property type="entry name" value="GAF"/>
</dbReference>
<evidence type="ECO:0000256" key="6">
    <source>
        <dbReference type="ARBA" id="ARBA00022777"/>
    </source>
</evidence>
<feature type="domain" description="PAS" evidence="9">
    <location>
        <begin position="7"/>
        <end position="76"/>
    </location>
</feature>
<dbReference type="Gene3D" id="3.30.565.10">
    <property type="entry name" value="Histidine kinase-like ATPase, C-terminal domain"/>
    <property type="match status" value="1"/>
</dbReference>
<keyword evidence="5" id="KW-0808">Transferase</keyword>
<dbReference type="SUPFAM" id="SSF55874">
    <property type="entry name" value="ATPase domain of HSP90 chaperone/DNA topoisomerase II/histidine kinase"/>
    <property type="match status" value="1"/>
</dbReference>
<dbReference type="InterPro" id="IPR035965">
    <property type="entry name" value="PAS-like_dom_sf"/>
</dbReference>
<evidence type="ECO:0000256" key="2">
    <source>
        <dbReference type="ARBA" id="ARBA00004236"/>
    </source>
</evidence>
<accession>A0ABN0WWP4</accession>